<evidence type="ECO:0000256" key="5">
    <source>
        <dbReference type="ARBA" id="ARBA00023136"/>
    </source>
</evidence>
<feature type="compositionally biased region" description="Polar residues" evidence="6">
    <location>
        <begin position="38"/>
        <end position="54"/>
    </location>
</feature>
<dbReference type="InterPro" id="IPR012496">
    <property type="entry name" value="TMC_dom"/>
</dbReference>
<evidence type="ECO:0000256" key="3">
    <source>
        <dbReference type="ARBA" id="ARBA00022692"/>
    </source>
</evidence>
<evidence type="ECO:0000313" key="10">
    <source>
        <dbReference type="RefSeq" id="XP_014664580.1"/>
    </source>
</evidence>
<dbReference type="PANTHER" id="PTHR23302">
    <property type="entry name" value="TRANSMEMBRANE CHANNEL-RELATED"/>
    <property type="match status" value="1"/>
</dbReference>
<dbReference type="InterPro" id="IPR038900">
    <property type="entry name" value="TMC"/>
</dbReference>
<dbReference type="Proteomes" id="UP000695022">
    <property type="component" value="Unplaced"/>
</dbReference>
<evidence type="ECO:0000256" key="7">
    <source>
        <dbReference type="SAM" id="Phobius"/>
    </source>
</evidence>
<evidence type="ECO:0000259" key="8">
    <source>
        <dbReference type="Pfam" id="PF07810"/>
    </source>
</evidence>
<dbReference type="PANTHER" id="PTHR23302:SF24">
    <property type="entry name" value="TMC DOMAIN-CONTAINING PROTEIN"/>
    <property type="match status" value="1"/>
</dbReference>
<feature type="transmembrane region" description="Helical" evidence="7">
    <location>
        <begin position="321"/>
        <end position="339"/>
    </location>
</feature>
<dbReference type="Pfam" id="PF07810">
    <property type="entry name" value="TMC"/>
    <property type="match status" value="1"/>
</dbReference>
<organism evidence="9 10">
    <name type="scientific">Priapulus caudatus</name>
    <name type="common">Priapulid worm</name>
    <dbReference type="NCBI Taxonomy" id="37621"/>
    <lineage>
        <taxon>Eukaryota</taxon>
        <taxon>Metazoa</taxon>
        <taxon>Ecdysozoa</taxon>
        <taxon>Scalidophora</taxon>
        <taxon>Priapulida</taxon>
        <taxon>Priapulimorpha</taxon>
        <taxon>Priapulimorphida</taxon>
        <taxon>Priapulidae</taxon>
        <taxon>Priapulus</taxon>
    </lineage>
</organism>
<feature type="transmembrane region" description="Helical" evidence="7">
    <location>
        <begin position="423"/>
        <end position="446"/>
    </location>
</feature>
<sequence length="784" mass="88610">MHESSPPGYMDDPASERYGSHQRAPPAPRAAYYASPSHDTQQPSTSSYHVNQAYSAHEAEEAVRDDADDGRRRGGGKALSHQNSRTATLGMGMTLSRSQRAYAMNRMGEQLLSVSAPDEENLPTRRRCWAKNCFSTDHHSHPMTSKRFKDMLAGKGYEIVEEKGAKGFWFKTKRKWNNFLDNFKVWDKSMKEVEGNFGSGVMSYFAFVRWLLVLNFLILLLMVIFVTLPSVFFDKAVNSDAAAPPDDGGDIIEPVVCNMTVQCCAAQYLDALHSRSSLWYDYVLDIFQGTGWMEYTWFFIGYYNNSDLDIQGVSFDYSVPLAYIVVTGIYVLCSAILMLSRFSEHWKERLVAQESMSVNRNMQYVFKVFTGWDFTLSSAKTADLNHLNIYQLLIADLAEERRQERVQSRTFKEKCKLILLRQLINLVVILVLVGVGAIILLATVYTQEVLSSSTSLSTVESLALEFLPPLTITVLYMFVSVGFTAITKLGQHELDTEINVILLRIVFLRLTSLAMLVYAVIRQVTQCESSELGSCGECNNLQCWETYFGQQIYKLAIVDLGVLLIVTFLVEFPRKILDEIRTTVPPFTMPLAGASMWLFNRDKLPATFAVCSFFRLGPAFFCLRWLGAAMVIAFIRAFYVKKLSLMVNYQPSRRLGKVSRSNAFFLVVLLIAFFLCLVPIGWSMFKITPSLGCGPFRGSGAMYDVVIAHIGDLPDFPRDVFWFVASTIALTSLVVLLILTTHFYRTKSSAYQIIIEKMRDDITTMKSDRAMVTEIVQVGVTYTP</sequence>
<protein>
    <submittedName>
        <fullName evidence="10">Transmembrane channel-like protein 7</fullName>
    </submittedName>
</protein>
<feature type="transmembrane region" description="Helical" evidence="7">
    <location>
        <begin position="661"/>
        <end position="682"/>
    </location>
</feature>
<feature type="transmembrane region" description="Helical" evidence="7">
    <location>
        <begin position="582"/>
        <end position="599"/>
    </location>
</feature>
<feature type="compositionally biased region" description="Basic and acidic residues" evidence="6">
    <location>
        <begin position="57"/>
        <end position="72"/>
    </location>
</feature>
<accession>A0ABM1DXA9</accession>
<dbReference type="RefSeq" id="XP_014664580.1">
    <property type="nucleotide sequence ID" value="XM_014809094.1"/>
</dbReference>
<feature type="transmembrane region" description="Helical" evidence="7">
    <location>
        <begin position="619"/>
        <end position="640"/>
    </location>
</feature>
<feature type="transmembrane region" description="Helical" evidence="7">
    <location>
        <begin position="552"/>
        <end position="570"/>
    </location>
</feature>
<reference evidence="10" key="1">
    <citation type="submission" date="2025-08" db="UniProtKB">
        <authorList>
            <consortium name="RefSeq"/>
        </authorList>
    </citation>
    <scope>IDENTIFICATION</scope>
</reference>
<feature type="transmembrane region" description="Helical" evidence="7">
    <location>
        <begin position="498"/>
        <end position="521"/>
    </location>
</feature>
<feature type="transmembrane region" description="Helical" evidence="7">
    <location>
        <begin position="720"/>
        <end position="739"/>
    </location>
</feature>
<evidence type="ECO:0000256" key="6">
    <source>
        <dbReference type="SAM" id="MobiDB-lite"/>
    </source>
</evidence>
<keyword evidence="5 7" id="KW-0472">Membrane</keyword>
<keyword evidence="4 7" id="KW-1133">Transmembrane helix</keyword>
<keyword evidence="9" id="KW-1185">Reference proteome</keyword>
<feature type="region of interest" description="Disordered" evidence="6">
    <location>
        <begin position="1"/>
        <end position="85"/>
    </location>
</feature>
<comment type="similarity">
    <text evidence="2">Belongs to the TMC family.</text>
</comment>
<evidence type="ECO:0000256" key="4">
    <source>
        <dbReference type="ARBA" id="ARBA00022989"/>
    </source>
</evidence>
<comment type="subcellular location">
    <subcellularLocation>
        <location evidence="1">Membrane</location>
        <topology evidence="1">Multi-pass membrane protein</topology>
    </subcellularLocation>
</comment>
<feature type="transmembrane region" description="Helical" evidence="7">
    <location>
        <begin position="207"/>
        <end position="228"/>
    </location>
</feature>
<evidence type="ECO:0000256" key="2">
    <source>
        <dbReference type="ARBA" id="ARBA00006510"/>
    </source>
</evidence>
<evidence type="ECO:0000313" key="9">
    <source>
        <dbReference type="Proteomes" id="UP000695022"/>
    </source>
</evidence>
<feature type="transmembrane region" description="Helical" evidence="7">
    <location>
        <begin position="466"/>
        <end position="486"/>
    </location>
</feature>
<dbReference type="GeneID" id="106806923"/>
<gene>
    <name evidence="10" type="primary">LOC106806923</name>
</gene>
<evidence type="ECO:0000256" key="1">
    <source>
        <dbReference type="ARBA" id="ARBA00004141"/>
    </source>
</evidence>
<feature type="domain" description="TMC" evidence="8">
    <location>
        <begin position="543"/>
        <end position="658"/>
    </location>
</feature>
<name>A0ABM1DXA9_PRICU</name>
<proteinExistence type="inferred from homology"/>
<keyword evidence="3 7" id="KW-0812">Transmembrane</keyword>